<evidence type="ECO:0000313" key="3">
    <source>
        <dbReference type="Proteomes" id="UP000318081"/>
    </source>
</evidence>
<dbReference type="Proteomes" id="UP000318081">
    <property type="component" value="Chromosome"/>
</dbReference>
<keyword evidence="3" id="KW-1185">Reference proteome</keyword>
<sequence>MNKIEEILIPEQVANDYASGDPLGAIGKIRRLNVFVGPNNSGKSRFLRELFVQGKNLRISTGNSLETEARELSREALNFLNAVDADKHIHKALHEEARQVLSSTACVFDPCASYPAPIDRNPAGLTQIASKIHDTFRSLAPGSPWIEAAEKFRDIFQCIKKLSRERKKEVSEEDDKTNPFAEAISVYVPTLRGMRMPFDSDNAKYRYFDRTWSDYFQERSQDLGLSKSKDFDAARKSHCGTRITTGLDFYGFLTDHLLGSLAERQFVSEYEQYLSQVFFEGEPVALIPRREHDTVNIRIGTEAERPIQNLGDGLQQLIIITLPLFQHKDKPLLLFVEEPDLFLHPGFQKVFIDSVLQDKERELYVFVATHSPQFLDITLSEVDCSVFRFSKDHAEGNHPERDPHFTIQCASQGDRELLTYLGVKPSSYMFSNCTIWVEGITDRLYFSRFIEIVLNSTGDTYIENLHYSFVEYGGGNITHWSFLDEDGIDVERLCSKLLLISDEDNARAGSAKARRQEALRDALGERFLPLTVREVENLLSPDVLRRVIYDYEGGEVELNDFKQADYSKKYLGSFIDEKVLVDRTKSSRCRERGTAYAGSSGTIKSKVEFCKKALRHLKSMDDLSDDAKKITERIIGFIRDENA</sequence>
<dbReference type="SUPFAM" id="SSF52540">
    <property type="entry name" value="P-loop containing nucleoside triphosphate hydrolases"/>
    <property type="match status" value="1"/>
</dbReference>
<reference evidence="2 3" key="1">
    <citation type="submission" date="2019-02" db="EMBL/GenBank/DDBJ databases">
        <title>Deep-cultivation of Planctomycetes and their phenomic and genomic characterization uncovers novel biology.</title>
        <authorList>
            <person name="Wiegand S."/>
            <person name="Jogler M."/>
            <person name="Boedeker C."/>
            <person name="Pinto D."/>
            <person name="Vollmers J."/>
            <person name="Rivas-Marin E."/>
            <person name="Kohn T."/>
            <person name="Peeters S.H."/>
            <person name="Heuer A."/>
            <person name="Rast P."/>
            <person name="Oberbeckmann S."/>
            <person name="Bunk B."/>
            <person name="Jeske O."/>
            <person name="Meyerdierks A."/>
            <person name="Storesund J.E."/>
            <person name="Kallscheuer N."/>
            <person name="Luecker S."/>
            <person name="Lage O.M."/>
            <person name="Pohl T."/>
            <person name="Merkel B.J."/>
            <person name="Hornburger P."/>
            <person name="Mueller R.-W."/>
            <person name="Bruemmer F."/>
            <person name="Labrenz M."/>
            <person name="Spormann A.M."/>
            <person name="Op den Camp H."/>
            <person name="Overmann J."/>
            <person name="Amann R."/>
            <person name="Jetten M.S.M."/>
            <person name="Mascher T."/>
            <person name="Medema M.H."/>
            <person name="Devos D.P."/>
            <person name="Kaster A.-K."/>
            <person name="Ovreas L."/>
            <person name="Rohde M."/>
            <person name="Galperin M.Y."/>
            <person name="Jogler C."/>
        </authorList>
    </citation>
    <scope>NUCLEOTIDE SEQUENCE [LARGE SCALE GENOMIC DNA]</scope>
    <source>
        <strain evidence="2 3">TBK1r</strain>
    </source>
</reference>
<accession>A0ABX5Y071</accession>
<dbReference type="PANTHER" id="PTHR43581:SF4">
    <property type="entry name" value="ATP_GTP PHOSPHATASE"/>
    <property type="match status" value="1"/>
</dbReference>
<dbReference type="InterPro" id="IPR051396">
    <property type="entry name" value="Bact_Antivir_Def_Nuclease"/>
</dbReference>
<name>A0ABX5Y071_9BACT</name>
<protein>
    <recommendedName>
        <fullName evidence="1">ATPase AAA-type core domain-containing protein</fullName>
    </recommendedName>
</protein>
<dbReference type="PANTHER" id="PTHR43581">
    <property type="entry name" value="ATP/GTP PHOSPHATASE"/>
    <property type="match status" value="1"/>
</dbReference>
<feature type="domain" description="ATPase AAA-type core" evidence="1">
    <location>
        <begin position="300"/>
        <end position="376"/>
    </location>
</feature>
<dbReference type="InterPro" id="IPR027417">
    <property type="entry name" value="P-loop_NTPase"/>
</dbReference>
<gene>
    <name evidence="2" type="ORF">TBK1r_62110</name>
</gene>
<dbReference type="Pfam" id="PF13304">
    <property type="entry name" value="AAA_21"/>
    <property type="match status" value="1"/>
</dbReference>
<evidence type="ECO:0000313" key="2">
    <source>
        <dbReference type="EMBL" id="QDV87182.1"/>
    </source>
</evidence>
<dbReference type="EMBL" id="CP036432">
    <property type="protein sequence ID" value="QDV87182.1"/>
    <property type="molecule type" value="Genomic_DNA"/>
</dbReference>
<dbReference type="Gene3D" id="3.40.50.300">
    <property type="entry name" value="P-loop containing nucleotide triphosphate hydrolases"/>
    <property type="match status" value="1"/>
</dbReference>
<evidence type="ECO:0000259" key="1">
    <source>
        <dbReference type="Pfam" id="PF13304"/>
    </source>
</evidence>
<proteinExistence type="predicted"/>
<dbReference type="InterPro" id="IPR003959">
    <property type="entry name" value="ATPase_AAA_core"/>
</dbReference>
<dbReference type="RefSeq" id="WP_145218728.1">
    <property type="nucleotide sequence ID" value="NZ_CP036432.1"/>
</dbReference>
<organism evidence="2 3">
    <name type="scientific">Stieleria magnilauensis</name>
    <dbReference type="NCBI Taxonomy" id="2527963"/>
    <lineage>
        <taxon>Bacteria</taxon>
        <taxon>Pseudomonadati</taxon>
        <taxon>Planctomycetota</taxon>
        <taxon>Planctomycetia</taxon>
        <taxon>Pirellulales</taxon>
        <taxon>Pirellulaceae</taxon>
        <taxon>Stieleria</taxon>
    </lineage>
</organism>